<dbReference type="InterPro" id="IPR056311">
    <property type="entry name" value="TMEM131_Ig_2"/>
</dbReference>
<evidence type="ECO:0000259" key="11">
    <source>
        <dbReference type="Pfam" id="PF24501"/>
    </source>
</evidence>
<dbReference type="Pfam" id="PF12371">
    <property type="entry name" value="TMEM131_like_N"/>
    <property type="match status" value="1"/>
</dbReference>
<feature type="compositionally biased region" description="Polar residues" evidence="7">
    <location>
        <begin position="1637"/>
        <end position="1657"/>
    </location>
</feature>
<dbReference type="Proteomes" id="UP000504634">
    <property type="component" value="Unplaced"/>
</dbReference>
<dbReference type="OrthoDB" id="168404at2759"/>
<organism evidence="14 15">
    <name type="scientific">Drosophila lebanonensis</name>
    <name type="common">Fruit fly</name>
    <name type="synonym">Scaptodrosophila lebanonensis</name>
    <dbReference type="NCBI Taxonomy" id="7225"/>
    <lineage>
        <taxon>Eukaryota</taxon>
        <taxon>Metazoa</taxon>
        <taxon>Ecdysozoa</taxon>
        <taxon>Arthropoda</taxon>
        <taxon>Hexapoda</taxon>
        <taxon>Insecta</taxon>
        <taxon>Pterygota</taxon>
        <taxon>Neoptera</taxon>
        <taxon>Endopterygota</taxon>
        <taxon>Diptera</taxon>
        <taxon>Brachycera</taxon>
        <taxon>Muscomorpha</taxon>
        <taxon>Ephydroidea</taxon>
        <taxon>Drosophilidae</taxon>
        <taxon>Scaptodrosophila</taxon>
    </lineage>
</organism>
<dbReference type="InterPro" id="IPR039877">
    <property type="entry name" value="TMEM131-like"/>
</dbReference>
<gene>
    <name evidence="15" type="primary">LOC115627470</name>
</gene>
<evidence type="ECO:0000256" key="4">
    <source>
        <dbReference type="ARBA" id="ARBA00022729"/>
    </source>
</evidence>
<dbReference type="PANTHER" id="PTHR22050">
    <property type="entry name" value="RW1 PROTEIN HOMOLOG"/>
    <property type="match status" value="1"/>
</dbReference>
<dbReference type="GO" id="GO:0016020">
    <property type="term" value="C:membrane"/>
    <property type="evidence" value="ECO:0007669"/>
    <property type="project" value="UniProtKB-SubCell"/>
</dbReference>
<feature type="compositionally biased region" description="Basic and acidic residues" evidence="7">
    <location>
        <begin position="1308"/>
        <end position="1318"/>
    </location>
</feature>
<evidence type="ECO:0000259" key="12">
    <source>
        <dbReference type="Pfam" id="PF24502"/>
    </source>
</evidence>
<feature type="chain" id="PRO_5026887655" evidence="8">
    <location>
        <begin position="27"/>
        <end position="1677"/>
    </location>
</feature>
<evidence type="ECO:0000256" key="7">
    <source>
        <dbReference type="SAM" id="MobiDB-lite"/>
    </source>
</evidence>
<comment type="subcellular location">
    <subcellularLocation>
        <location evidence="1">Membrane</location>
        <topology evidence="1">Single-pass type I membrane protein</topology>
    </subcellularLocation>
</comment>
<keyword evidence="14" id="KW-1185">Reference proteome</keyword>
<dbReference type="InterPro" id="IPR057592">
    <property type="entry name" value="Ig_TMEM131H_6"/>
</dbReference>
<feature type="compositionally biased region" description="Low complexity" evidence="7">
    <location>
        <begin position="1233"/>
        <end position="1250"/>
    </location>
</feature>
<feature type="region of interest" description="Disordered" evidence="7">
    <location>
        <begin position="1149"/>
        <end position="1180"/>
    </location>
</feature>
<feature type="compositionally biased region" description="Low complexity" evidence="7">
    <location>
        <begin position="1658"/>
        <end position="1677"/>
    </location>
</feature>
<evidence type="ECO:0000313" key="15">
    <source>
        <dbReference type="RefSeq" id="XP_030379007.1"/>
    </source>
</evidence>
<protein>
    <submittedName>
        <fullName evidence="15">Transmembrane protein 131 homolog</fullName>
    </submittedName>
</protein>
<feature type="domain" description="TMEM131 homolog third Ig-like" evidence="12">
    <location>
        <begin position="292"/>
        <end position="390"/>
    </location>
</feature>
<evidence type="ECO:0000259" key="13">
    <source>
        <dbReference type="Pfam" id="PF24505"/>
    </source>
</evidence>
<feature type="domain" description="TMEM131 second Ig-like" evidence="10">
    <location>
        <begin position="170"/>
        <end position="259"/>
    </location>
</feature>
<reference evidence="15" key="1">
    <citation type="submission" date="2025-08" db="UniProtKB">
        <authorList>
            <consortium name="RefSeq"/>
        </authorList>
    </citation>
    <scope>IDENTIFICATION</scope>
    <source>
        <strain evidence="15">11010-0011.00</strain>
        <tissue evidence="15">Whole body</tissue>
    </source>
</reference>
<dbReference type="Pfam" id="PF24495">
    <property type="entry name" value="Ig_TMEM131_2"/>
    <property type="match status" value="1"/>
</dbReference>
<sequence>MYTNNTLSLQLRLLLWLVSACACAEANHQIHIEASNEKLVGGPLEGSFISLDEPLSEPATHEEPELLRELHFVPQQIDFGTWSVGQARSQIVTLFNQHTNRTVHLNSVTGPSPEFHGSFFGSREVPPQGNTTFSVVFLPRQLGAISTDLLIHTSFGRTGFSVRGEGSECPYRLKPLVGIKAPMNATLTPEIHMYNPHERPLQILEVYSSGGEFQLELPSGGSEGPQNLWEIPPHTLKPVIRISFHGRTAGNHSAYIRIKIAEQSDEPSLEPANENVLVIPVEFEILPTHAAYARNPLADFGRLATQQAETLHFKLDMQNEHADANKRKLIGKYLRDIPGLSFDAHNASIVLDPRLFDESATINDLLVVSSGADVNGKAQGEFTVLVRAEIHKGGLLFDGNVTTFVTSSEKDLERKRSLVVRNTFAFPLKLYNVSLSDPIDGSLLDITPVTEQFLLQPGENVELLQLHLKNTQATFKSSLRIESNVTTFEMPVTSCSGLLHVSTQLFDFRWNPEAEHSLELDMGTVPLAAMSQAGFVVLRNNNPMTIKLTDWKFELTKNVYYQAGFIGCLLPQSERELLSGRNDSMAFYVCRQLEEGDVAIFQLAIKTSREEQSGGIFKVSTQYEDIDVMVYFKATMGQLEVEQEQLTFRNCFPGKICTAILSIRSSLVQPLHVSAIKFNRPGLRFKDFNAKGTTISPKTLTKVGRIYFEPSALCKSNCYLKRSSNKDSIFPSSSGGNRNLLYHGVELRQRIELYRQFKRQLNALTLTLHSEELHPLELEFGIDVEWPKLVQAQGRAHATPAVEVGQVQRRSIVITNPTQHALLVDYFLADPKHARSELSLPHEVLDMTSTSCYLTDRDVFRLTDGTPTSPVLLPAGASVSVPIEFSASQAEKYCTLLHVRSNLTLYEAVWLTARAVQSQFRFGNRRPGSTTPLLFELTPEHFETCDGSQGAVEPTTEADGKSHSVMATRTFTARNSGAAPILIEGFLIGNRPCENFGFKVFDCQSFELRENETRKVEIAFSTDFTTSRMLRPLTLMTNLTYDISYSLLAQLPAESLERCRGSLPRPQWEQALRNTAMIVLLTSFILVLFAAVFDYRTIIAHQNAFDAARYKGPIQPTFNLRNIAKLQAEESATPATGVKLDAAQQQKLKIGQTKDMRKRTTLTMPSSNVEKSTTKKAKSWTPWHMDMNVLSQHLQKSSKLVSDTSASAIASAKPVLPNSSSPNEAKTSKKSTPSPQAAQAQPHQPLQTAPRIQRKAKQTISLTPKSKTEPTPHVVIEAQDVRQSAHPKVITTQQENVSPRPTKSSADSPKEREPKVLKEQNGSVKKLGKTPGRERRKEQKAAQLNALQVQATAPKRSGKQRNKQLNFYGNVNTAPTVSPPASPDTLKCITSSWDTSSRASFSDVLQTKQFPSTENGLNWNGKGISTELAATLLGPIGSKKSGSPTGMTSLWEPLTTHDVTSDKSLSLFEMPSNVASVESNTFTGIDLSPPILEQAQLGNLGGIYERPPSHAQWQRSELILKQQQLLLQQNSEQKQHNRQSQDELLQQYSQLMTHVDGNSWPMHNTASSSTWSPIGYAASWQNQVPHTATGVVRPPPGLETTYLQMPVNNPSNMINHVDELAQNLLAPTNAQIEQERTQLPTQYDPFTSPSSIWSDNWRQNQSQSQQQQQQQRNNHMN</sequence>
<accession>A0A6J2TVS6</accession>
<feature type="compositionally biased region" description="Polar residues" evidence="7">
    <location>
        <begin position="1290"/>
        <end position="1307"/>
    </location>
</feature>
<feature type="signal peptide" evidence="8">
    <location>
        <begin position="1"/>
        <end position="26"/>
    </location>
</feature>
<feature type="region of interest" description="Disordered" evidence="7">
    <location>
        <begin position="1211"/>
        <end position="1337"/>
    </location>
</feature>
<feature type="compositionally biased region" description="Polar residues" evidence="7">
    <location>
        <begin position="1161"/>
        <end position="1171"/>
    </location>
</feature>
<proteinExistence type="inferred from homology"/>
<dbReference type="InterPro" id="IPR055437">
    <property type="entry name" value="TMEM131L_Ig_5"/>
</dbReference>
<evidence type="ECO:0000256" key="6">
    <source>
        <dbReference type="ARBA" id="ARBA00023136"/>
    </source>
</evidence>
<dbReference type="Gene3D" id="2.60.40.10">
    <property type="entry name" value="Immunoglobulins"/>
    <property type="match status" value="1"/>
</dbReference>
<dbReference type="InterPro" id="IPR013783">
    <property type="entry name" value="Ig-like_fold"/>
</dbReference>
<feature type="domain" description="TMEM131 homolog sixth Ig-like" evidence="13">
    <location>
        <begin position="708"/>
        <end position="764"/>
    </location>
</feature>
<evidence type="ECO:0000256" key="8">
    <source>
        <dbReference type="SAM" id="SignalP"/>
    </source>
</evidence>
<dbReference type="RefSeq" id="XP_030379007.1">
    <property type="nucleotide sequence ID" value="XM_030523147.1"/>
</dbReference>
<dbReference type="PANTHER" id="PTHR22050:SF0">
    <property type="entry name" value="TRANSMEMBRANE PROTEIN 131 HOMOLOG"/>
    <property type="match status" value="1"/>
</dbReference>
<dbReference type="InterPro" id="IPR057593">
    <property type="entry name" value="TMEM131H_Ig_3"/>
</dbReference>
<feature type="domain" description="TMEM131L fifth Ig-like" evidence="11">
    <location>
        <begin position="975"/>
        <end position="1039"/>
    </location>
</feature>
<dbReference type="CTD" id="23505"/>
<evidence type="ECO:0000256" key="5">
    <source>
        <dbReference type="ARBA" id="ARBA00022989"/>
    </source>
</evidence>
<comment type="similarity">
    <text evidence="2">Belongs to the TMEM131 family.</text>
</comment>
<dbReference type="InterPro" id="IPR022113">
    <property type="entry name" value="TMEM131L_N"/>
</dbReference>
<evidence type="ECO:0000259" key="10">
    <source>
        <dbReference type="Pfam" id="PF24495"/>
    </source>
</evidence>
<feature type="domain" description="Transmembrane protein 131-like N-terminal" evidence="9">
    <location>
        <begin position="70"/>
        <end position="153"/>
    </location>
</feature>
<dbReference type="Pfam" id="PF24501">
    <property type="entry name" value="Ig_TMEM131L_5"/>
    <property type="match status" value="1"/>
</dbReference>
<keyword evidence="3 15" id="KW-0812">Transmembrane</keyword>
<keyword evidence="4 8" id="KW-0732">Signal</keyword>
<evidence type="ECO:0000313" key="14">
    <source>
        <dbReference type="Proteomes" id="UP000504634"/>
    </source>
</evidence>
<dbReference type="Pfam" id="PF24505">
    <property type="entry name" value="Ig_TMEM131homol_6th"/>
    <property type="match status" value="1"/>
</dbReference>
<keyword evidence="6" id="KW-0472">Membrane</keyword>
<evidence type="ECO:0000256" key="1">
    <source>
        <dbReference type="ARBA" id="ARBA00004479"/>
    </source>
</evidence>
<evidence type="ECO:0000256" key="2">
    <source>
        <dbReference type="ARBA" id="ARBA00006682"/>
    </source>
</evidence>
<dbReference type="Pfam" id="PF24502">
    <property type="entry name" value="Ig_TMEM131homol_3rd"/>
    <property type="match status" value="1"/>
</dbReference>
<evidence type="ECO:0000259" key="9">
    <source>
        <dbReference type="Pfam" id="PF12371"/>
    </source>
</evidence>
<feature type="region of interest" description="Disordered" evidence="7">
    <location>
        <begin position="1637"/>
        <end position="1677"/>
    </location>
</feature>
<keyword evidence="5" id="KW-1133">Transmembrane helix</keyword>
<name>A0A6J2TVS6_DROLE</name>
<dbReference type="GeneID" id="115627470"/>
<evidence type="ECO:0000256" key="3">
    <source>
        <dbReference type="ARBA" id="ARBA00022692"/>
    </source>
</evidence>